<evidence type="ECO:0000256" key="2">
    <source>
        <dbReference type="ARBA" id="ARBA00023239"/>
    </source>
</evidence>
<dbReference type="Pfam" id="PF01903">
    <property type="entry name" value="CbiX"/>
    <property type="match status" value="2"/>
</dbReference>
<evidence type="ECO:0000256" key="1">
    <source>
        <dbReference type="ARBA" id="ARBA00022723"/>
    </source>
</evidence>
<dbReference type="PANTHER" id="PTHR33542:SF5">
    <property type="entry name" value="FERROCHELATASE CHE1"/>
    <property type="match status" value="1"/>
</dbReference>
<keyword evidence="1" id="KW-0479">Metal-binding</keyword>
<evidence type="ECO:0000313" key="6">
    <source>
        <dbReference type="Proteomes" id="UP000275024"/>
    </source>
</evidence>
<dbReference type="SUPFAM" id="SSF53800">
    <property type="entry name" value="Chelatase"/>
    <property type="match status" value="1"/>
</dbReference>
<dbReference type="GO" id="GO:0016829">
    <property type="term" value="F:lyase activity"/>
    <property type="evidence" value="ECO:0007669"/>
    <property type="project" value="UniProtKB-KW"/>
</dbReference>
<evidence type="ECO:0000313" key="5">
    <source>
        <dbReference type="Proteomes" id="UP000268652"/>
    </source>
</evidence>
<dbReference type="GO" id="GO:0046872">
    <property type="term" value="F:metal ion binding"/>
    <property type="evidence" value="ECO:0007669"/>
    <property type="project" value="UniProtKB-KW"/>
</dbReference>
<dbReference type="EMBL" id="RBDY01000003">
    <property type="protein sequence ID" value="RKN25956.1"/>
    <property type="molecule type" value="Genomic_DNA"/>
</dbReference>
<gene>
    <name evidence="4" type="ORF">D7318_06925</name>
    <name evidence="3" type="ORF">D7319_03555</name>
</gene>
<dbReference type="Proteomes" id="UP000275024">
    <property type="component" value="Unassembled WGS sequence"/>
</dbReference>
<dbReference type="OrthoDB" id="7345302at2"/>
<dbReference type="InterPro" id="IPR002762">
    <property type="entry name" value="CbiX-like"/>
</dbReference>
<keyword evidence="2" id="KW-0456">Lyase</keyword>
<dbReference type="InterPro" id="IPR050963">
    <property type="entry name" value="Sirohydro_Cobaltochel/CbiX"/>
</dbReference>
<dbReference type="CDD" id="cd03414">
    <property type="entry name" value="CbiX_SirB_C"/>
    <property type="match status" value="1"/>
</dbReference>
<comment type="caution">
    <text evidence="3">The sequence shown here is derived from an EMBL/GenBank/DDBJ whole genome shotgun (WGS) entry which is preliminary data.</text>
</comment>
<reference evidence="5 6" key="1">
    <citation type="submission" date="2018-09" db="EMBL/GenBank/DDBJ databases">
        <title>Streptomyces sp. nov. DS1-2, an endophytic actinomycete isolated from roots of Dendrobium scabrilingue.</title>
        <authorList>
            <person name="Kuncharoen N."/>
            <person name="Kudo T."/>
            <person name="Ohkuma M."/>
            <person name="Yuki M."/>
            <person name="Tanasupawat S."/>
        </authorList>
    </citation>
    <scope>NUCLEOTIDE SEQUENCE [LARGE SCALE GENOMIC DNA]</scope>
    <source>
        <strain evidence="3 6">AZ1-7</strain>
        <strain evidence="4 5">DS1-2</strain>
    </source>
</reference>
<dbReference type="EMBL" id="RBDX01000002">
    <property type="protein sequence ID" value="RKN11993.1"/>
    <property type="molecule type" value="Genomic_DNA"/>
</dbReference>
<dbReference type="AlphaFoldDB" id="A0A3A9WI57"/>
<dbReference type="Gene3D" id="3.40.50.1400">
    <property type="match status" value="2"/>
</dbReference>
<dbReference type="CDD" id="cd03416">
    <property type="entry name" value="CbiX_SirB_N"/>
    <property type="match status" value="1"/>
</dbReference>
<dbReference type="PANTHER" id="PTHR33542">
    <property type="entry name" value="SIROHYDROCHLORIN FERROCHELATASE, CHLOROPLASTIC"/>
    <property type="match status" value="1"/>
</dbReference>
<organism evidence="3 6">
    <name type="scientific">Streptomyces radicis</name>
    <dbReference type="NCBI Taxonomy" id="1750517"/>
    <lineage>
        <taxon>Bacteria</taxon>
        <taxon>Bacillati</taxon>
        <taxon>Actinomycetota</taxon>
        <taxon>Actinomycetes</taxon>
        <taxon>Kitasatosporales</taxon>
        <taxon>Streptomycetaceae</taxon>
        <taxon>Streptomyces</taxon>
    </lineage>
</organism>
<accession>A0A3A9WI57</accession>
<keyword evidence="5" id="KW-1185">Reference proteome</keyword>
<dbReference type="Proteomes" id="UP000268652">
    <property type="component" value="Unassembled WGS sequence"/>
</dbReference>
<evidence type="ECO:0000313" key="4">
    <source>
        <dbReference type="EMBL" id="RKN25956.1"/>
    </source>
</evidence>
<dbReference type="RefSeq" id="WP_120695967.1">
    <property type="nucleotide sequence ID" value="NZ_RBDX01000002.1"/>
</dbReference>
<proteinExistence type="predicted"/>
<name>A0A3A9WI57_9ACTN</name>
<sequence>MRNARSIPPTLVAVAHGSPDPRAHRAVEALVRLVRALRPGLRVELGHLEIDKPLLADTLARLRGEAVLVPLLFSRGYHVKHDIPAIVAGANSRLNVTTAACLGPHPLLAEALHSRLLEAGHRRGDAVILAAAGSLDPESAAGTGYTAQMLSARLGGARVLPAYASAASPTVAEAVERLHAEGHRSIAMASCFVAPGLFSTRCAEAAPGPVAAPLAPHPALARLLLHRYDQARDTAFTHPALAKTA</sequence>
<evidence type="ECO:0000313" key="3">
    <source>
        <dbReference type="EMBL" id="RKN11993.1"/>
    </source>
</evidence>
<protein>
    <submittedName>
        <fullName evidence="3">Sirohydrochlorin chelatase</fullName>
    </submittedName>
</protein>